<dbReference type="AlphaFoldDB" id="A0ABC8QQS4"/>
<dbReference type="Proteomes" id="UP001642360">
    <property type="component" value="Unassembled WGS sequence"/>
</dbReference>
<accession>A0ABC8QQS4</accession>
<protein>
    <submittedName>
        <fullName evidence="2">Uncharacterized protein</fullName>
    </submittedName>
</protein>
<reference evidence="2 3" key="1">
    <citation type="submission" date="2024-02" db="EMBL/GenBank/DDBJ databases">
        <authorList>
            <person name="Vignale AGUSTIN F."/>
            <person name="Sosa J E."/>
            <person name="Modenutti C."/>
        </authorList>
    </citation>
    <scope>NUCLEOTIDE SEQUENCE [LARGE SCALE GENOMIC DNA]</scope>
</reference>
<evidence type="ECO:0000313" key="2">
    <source>
        <dbReference type="EMBL" id="CAK9135078.1"/>
    </source>
</evidence>
<evidence type="ECO:0000313" key="3">
    <source>
        <dbReference type="Proteomes" id="UP001642360"/>
    </source>
</evidence>
<sequence>MGTEVEDVNVNDYGDKNIEDTIAGHGDERIAKSQHSNIVERIYIDQLIEPMGGLFDAISMHRSPIHMKVVSTQIDKIDDCGHQEEIQQLLFEKDNHLKLISELSVENDKLKEKMELGKYEKDVAMQVDMVNASSTELVSDLLEMKSKLNGRDTELREIATKIALLEQEKQKKIAKMNKLKERLEILLQEN</sequence>
<gene>
    <name evidence="2" type="ORF">ILEXP_LOCUS2002</name>
</gene>
<feature type="coiled-coil region" evidence="1">
    <location>
        <begin position="155"/>
        <end position="189"/>
    </location>
</feature>
<dbReference type="EMBL" id="CAUOFW020000690">
    <property type="protein sequence ID" value="CAK9135078.1"/>
    <property type="molecule type" value="Genomic_DNA"/>
</dbReference>
<evidence type="ECO:0000256" key="1">
    <source>
        <dbReference type="SAM" id="Coils"/>
    </source>
</evidence>
<comment type="caution">
    <text evidence="2">The sequence shown here is derived from an EMBL/GenBank/DDBJ whole genome shotgun (WGS) entry which is preliminary data.</text>
</comment>
<proteinExistence type="predicted"/>
<keyword evidence="1" id="KW-0175">Coiled coil</keyword>
<organism evidence="2 3">
    <name type="scientific">Ilex paraguariensis</name>
    <name type="common">yerba mate</name>
    <dbReference type="NCBI Taxonomy" id="185542"/>
    <lineage>
        <taxon>Eukaryota</taxon>
        <taxon>Viridiplantae</taxon>
        <taxon>Streptophyta</taxon>
        <taxon>Embryophyta</taxon>
        <taxon>Tracheophyta</taxon>
        <taxon>Spermatophyta</taxon>
        <taxon>Magnoliopsida</taxon>
        <taxon>eudicotyledons</taxon>
        <taxon>Gunneridae</taxon>
        <taxon>Pentapetalae</taxon>
        <taxon>asterids</taxon>
        <taxon>campanulids</taxon>
        <taxon>Aquifoliales</taxon>
        <taxon>Aquifoliaceae</taxon>
        <taxon>Ilex</taxon>
    </lineage>
</organism>
<keyword evidence="3" id="KW-1185">Reference proteome</keyword>
<name>A0ABC8QQS4_9AQUA</name>